<reference evidence="5 6" key="1">
    <citation type="submission" date="2017-09" db="EMBL/GenBank/DDBJ databases">
        <title>Mesorhizobum sanjuanii sp. nov. isolated from nodules of Lotus tenuis in saline-alkaline lowlands of Flooding Pampa.</title>
        <authorList>
            <person name="Sannazzaro A.I."/>
            <person name="Torres Tejerizo G.A."/>
            <person name="Fontana F."/>
            <person name="Cumpa Velazquez L.M."/>
            <person name="Hansen L."/>
            <person name="Pistorio M."/>
            <person name="Estrella M.J."/>
        </authorList>
    </citation>
    <scope>NUCLEOTIDE SEQUENCE [LARGE SCALE GENOMIC DNA]</scope>
    <source>
        <strain evidence="5 6">BSA136</strain>
    </source>
</reference>
<evidence type="ECO:0000313" key="6">
    <source>
        <dbReference type="Proteomes" id="UP000219182"/>
    </source>
</evidence>
<dbReference type="PROSITE" id="PS50991">
    <property type="entry name" value="PYR_CT"/>
    <property type="match status" value="1"/>
</dbReference>
<dbReference type="InterPro" id="IPR043594">
    <property type="entry name" value="HMGL"/>
</dbReference>
<name>A0A2A6FKU8_9HYPH</name>
<dbReference type="FunFam" id="3.20.20.70:FF:000071">
    <property type="entry name" value="Hydroxymethylglutaryl-CoA lyase"/>
    <property type="match status" value="1"/>
</dbReference>
<dbReference type="InterPro" id="IPR000891">
    <property type="entry name" value="PYR_CT"/>
</dbReference>
<comment type="similarity">
    <text evidence="1">Belongs to the HMG-CoA lyase family.</text>
</comment>
<dbReference type="SUPFAM" id="SSF51569">
    <property type="entry name" value="Aldolase"/>
    <property type="match status" value="1"/>
</dbReference>
<dbReference type="PANTHER" id="PTHR42738">
    <property type="entry name" value="HYDROXYMETHYLGLUTARYL-COA LYASE"/>
    <property type="match status" value="1"/>
</dbReference>
<feature type="domain" description="Pyruvate carboxyltransferase" evidence="4">
    <location>
        <begin position="14"/>
        <end position="281"/>
    </location>
</feature>
<organism evidence="5 6">
    <name type="scientific">Mesorhizobium sanjuanii</name>
    <dbReference type="NCBI Taxonomy" id="2037900"/>
    <lineage>
        <taxon>Bacteria</taxon>
        <taxon>Pseudomonadati</taxon>
        <taxon>Pseudomonadota</taxon>
        <taxon>Alphaproteobacteria</taxon>
        <taxon>Hyphomicrobiales</taxon>
        <taxon>Phyllobacteriaceae</taxon>
        <taxon>Mesorhizobium</taxon>
    </lineage>
</organism>
<gene>
    <name evidence="5" type="ORF">CN311_04090</name>
</gene>
<dbReference type="RefSeq" id="WP_097572115.1">
    <property type="nucleotide sequence ID" value="NZ_NWQG01000019.1"/>
</dbReference>
<keyword evidence="6" id="KW-1185">Reference proteome</keyword>
<dbReference type="Pfam" id="PF00682">
    <property type="entry name" value="HMGL-like"/>
    <property type="match status" value="1"/>
</dbReference>
<evidence type="ECO:0000256" key="3">
    <source>
        <dbReference type="ARBA" id="ARBA00023239"/>
    </source>
</evidence>
<dbReference type="Proteomes" id="UP000219182">
    <property type="component" value="Unassembled WGS sequence"/>
</dbReference>
<dbReference type="EMBL" id="NWQG01000019">
    <property type="protein sequence ID" value="PDQ22362.1"/>
    <property type="molecule type" value="Genomic_DNA"/>
</dbReference>
<dbReference type="AlphaFoldDB" id="A0A2A6FKU8"/>
<evidence type="ECO:0000259" key="4">
    <source>
        <dbReference type="PROSITE" id="PS50991"/>
    </source>
</evidence>
<evidence type="ECO:0000313" key="5">
    <source>
        <dbReference type="EMBL" id="PDQ22362.1"/>
    </source>
</evidence>
<dbReference type="Gene3D" id="3.20.20.70">
    <property type="entry name" value="Aldolase class I"/>
    <property type="match status" value="1"/>
</dbReference>
<comment type="caution">
    <text evidence="5">The sequence shown here is derived from an EMBL/GenBank/DDBJ whole genome shotgun (WGS) entry which is preliminary data.</text>
</comment>
<dbReference type="GO" id="GO:0046951">
    <property type="term" value="P:ketone body biosynthetic process"/>
    <property type="evidence" value="ECO:0007669"/>
    <property type="project" value="TreeGrafter"/>
</dbReference>
<dbReference type="GO" id="GO:0004419">
    <property type="term" value="F:hydroxymethylglutaryl-CoA lyase activity"/>
    <property type="evidence" value="ECO:0007669"/>
    <property type="project" value="TreeGrafter"/>
</dbReference>
<keyword evidence="2" id="KW-0479">Metal-binding</keyword>
<sequence length="296" mass="30836">MRPSIETPGGDRQVTIVEVGPRDGLQNEKRLVSTGEKLRLIGMLADCGFARIEATAFVSPKWVPQMADHEAVMRGAARRPGLVLSALVPNEQGARAAIAAGAQELAVFTSASETFSKRNTNCTIEEGLARFVPVMALAAEHALPVRGYVSCAVDCPYEGPIEPGAAAKVAARLRDLGCAEIAVADTIGRATPERVHAMVLAALDEVEAARLAGHFHDTSGLALANVDAAWKLGLRVFDAAAGGLGGCPYAPGAAGNLRSGALVEHFASRGIATGVNRALLAEMENMLAEGAFFSEP</sequence>
<evidence type="ECO:0000256" key="1">
    <source>
        <dbReference type="ARBA" id="ARBA00009405"/>
    </source>
</evidence>
<accession>A0A2A6FKU8</accession>
<dbReference type="GO" id="GO:0006552">
    <property type="term" value="P:L-leucine catabolic process"/>
    <property type="evidence" value="ECO:0007669"/>
    <property type="project" value="TreeGrafter"/>
</dbReference>
<dbReference type="PANTHER" id="PTHR42738:SF7">
    <property type="entry name" value="HYDROXYMETHYLGLUTARYL-COA LYASE"/>
    <property type="match status" value="1"/>
</dbReference>
<dbReference type="InterPro" id="IPR013785">
    <property type="entry name" value="Aldolase_TIM"/>
</dbReference>
<dbReference type="NCBIfam" id="NF004283">
    <property type="entry name" value="PRK05692.1"/>
    <property type="match status" value="1"/>
</dbReference>
<dbReference type="GO" id="GO:0046872">
    <property type="term" value="F:metal ion binding"/>
    <property type="evidence" value="ECO:0007669"/>
    <property type="project" value="UniProtKB-KW"/>
</dbReference>
<proteinExistence type="inferred from homology"/>
<protein>
    <submittedName>
        <fullName evidence="5">Hydroxymethylglutaryl-CoA lyase</fullName>
    </submittedName>
</protein>
<keyword evidence="3 5" id="KW-0456">Lyase</keyword>
<dbReference type="CDD" id="cd07938">
    <property type="entry name" value="DRE_TIM_HMGL"/>
    <property type="match status" value="1"/>
</dbReference>
<evidence type="ECO:0000256" key="2">
    <source>
        <dbReference type="ARBA" id="ARBA00022723"/>
    </source>
</evidence>